<dbReference type="EMBL" id="BJLH01000003">
    <property type="protein sequence ID" value="GEA59594.1"/>
    <property type="molecule type" value="Genomic_DNA"/>
</dbReference>
<dbReference type="Proteomes" id="UP000318242">
    <property type="component" value="Unassembled WGS sequence"/>
</dbReference>
<name>A0A4Y3ILF0_9VIBR</name>
<gene>
    <name evidence="2" type="ORF">VCO01S_07870</name>
</gene>
<dbReference type="PROSITE" id="PS51257">
    <property type="entry name" value="PROKAR_LIPOPROTEIN"/>
    <property type="match status" value="1"/>
</dbReference>
<keyword evidence="1" id="KW-0812">Transmembrane</keyword>
<dbReference type="OrthoDB" id="5906375at2"/>
<reference evidence="2 3" key="1">
    <citation type="submission" date="2019-06" db="EMBL/GenBank/DDBJ databases">
        <title>Whole genome shotgun sequence of Vibrio comitans NBRC 102076.</title>
        <authorList>
            <person name="Hosoyama A."/>
            <person name="Uohara A."/>
            <person name="Ohji S."/>
            <person name="Ichikawa N."/>
        </authorList>
    </citation>
    <scope>NUCLEOTIDE SEQUENCE [LARGE SCALE GENOMIC DNA]</scope>
    <source>
        <strain evidence="2 3">NBRC 102076</strain>
    </source>
</reference>
<evidence type="ECO:0000313" key="2">
    <source>
        <dbReference type="EMBL" id="GEA59594.1"/>
    </source>
</evidence>
<sequence length="192" mass="21375">MLKVQRGLSLLELVLGLGLSSLLLISCTTLFLHQQQLLSQQIKRTQLLIASHHLATYLRGEIRRSGHAQSSAIKVQDEKISWGYRDESEEYRRVSIWRDASQYKLKYCADSGFSELPLLETCLSTINYSMLNDKLLSMRGFEVKEASGEGMLLRIGYSIALKGESPVSSVIYVASRNNTSSVQAGLDGDASQ</sequence>
<feature type="transmembrane region" description="Helical" evidence="1">
    <location>
        <begin position="12"/>
        <end position="32"/>
    </location>
</feature>
<comment type="caution">
    <text evidence="2">The sequence shown here is derived from an EMBL/GenBank/DDBJ whole genome shotgun (WGS) entry which is preliminary data.</text>
</comment>
<proteinExistence type="predicted"/>
<organism evidence="2 3">
    <name type="scientific">Vibrio comitans NBRC 102076</name>
    <dbReference type="NCBI Taxonomy" id="1219078"/>
    <lineage>
        <taxon>Bacteria</taxon>
        <taxon>Pseudomonadati</taxon>
        <taxon>Pseudomonadota</taxon>
        <taxon>Gammaproteobacteria</taxon>
        <taxon>Vibrionales</taxon>
        <taxon>Vibrionaceae</taxon>
        <taxon>Vibrio</taxon>
    </lineage>
</organism>
<accession>A0A4Y3ILF0</accession>
<protein>
    <submittedName>
        <fullName evidence="2">Uncharacterized protein</fullName>
    </submittedName>
</protein>
<evidence type="ECO:0000313" key="3">
    <source>
        <dbReference type="Proteomes" id="UP000318242"/>
    </source>
</evidence>
<keyword evidence="3" id="KW-1185">Reference proteome</keyword>
<keyword evidence="1" id="KW-1133">Transmembrane helix</keyword>
<evidence type="ECO:0000256" key="1">
    <source>
        <dbReference type="SAM" id="Phobius"/>
    </source>
</evidence>
<dbReference type="RefSeq" id="WP_141269544.1">
    <property type="nucleotide sequence ID" value="NZ_BJLH01000003.1"/>
</dbReference>
<keyword evidence="1" id="KW-0472">Membrane</keyword>
<dbReference type="AlphaFoldDB" id="A0A4Y3ILF0"/>